<protein>
    <submittedName>
        <fullName evidence="2">GNAT family N-acetyltransferase</fullName>
    </submittedName>
</protein>
<dbReference type="PROSITE" id="PS51186">
    <property type="entry name" value="GNAT"/>
    <property type="match status" value="1"/>
</dbReference>
<dbReference type="InterPro" id="IPR016181">
    <property type="entry name" value="Acyl_CoA_acyltransferase"/>
</dbReference>
<dbReference type="PANTHER" id="PTHR43792">
    <property type="entry name" value="GNAT FAMILY, PUTATIVE (AFU_ORTHOLOGUE AFUA_3G00765)-RELATED-RELATED"/>
    <property type="match status" value="1"/>
</dbReference>
<name>A0A7U3SNR0_9SPHI</name>
<evidence type="ECO:0000313" key="2">
    <source>
        <dbReference type="EMBL" id="QPH37713.1"/>
    </source>
</evidence>
<dbReference type="Proteomes" id="UP000594759">
    <property type="component" value="Chromosome"/>
</dbReference>
<organism evidence="2 3">
    <name type="scientific">Pedobacter endophyticus</name>
    <dbReference type="NCBI Taxonomy" id="2789740"/>
    <lineage>
        <taxon>Bacteria</taxon>
        <taxon>Pseudomonadati</taxon>
        <taxon>Bacteroidota</taxon>
        <taxon>Sphingobacteriia</taxon>
        <taxon>Sphingobacteriales</taxon>
        <taxon>Sphingobacteriaceae</taxon>
        <taxon>Pedobacter</taxon>
    </lineage>
</organism>
<gene>
    <name evidence="2" type="ORF">IZT61_11365</name>
</gene>
<dbReference type="GO" id="GO:0005737">
    <property type="term" value="C:cytoplasm"/>
    <property type="evidence" value="ECO:0007669"/>
    <property type="project" value="TreeGrafter"/>
</dbReference>
<dbReference type="GO" id="GO:0008999">
    <property type="term" value="F:protein-N-terminal-alanine acetyltransferase activity"/>
    <property type="evidence" value="ECO:0007669"/>
    <property type="project" value="TreeGrafter"/>
</dbReference>
<sequence length="185" mass="21343">MGSFPIFATNRLMLRKIEENDLEDIYRGLSNPEVIKYYGIHYDSLPETLKQLQWFKALEENKTGIWWAICDKNDGHFIGAIGFNNLSNQHKKIEIGFWLLPKFWGKGLIHEAAEVICNYAFDDLGINRIEAFVESENNNSKKALAKLLFEYEGTMKSCEIKNGKFISLAIYAKLNHRTSVSRKTT</sequence>
<dbReference type="InterPro" id="IPR051531">
    <property type="entry name" value="N-acetyltransferase"/>
</dbReference>
<dbReference type="Pfam" id="PF13302">
    <property type="entry name" value="Acetyltransf_3"/>
    <property type="match status" value="1"/>
</dbReference>
<dbReference type="InterPro" id="IPR000182">
    <property type="entry name" value="GNAT_dom"/>
</dbReference>
<evidence type="ECO:0000313" key="3">
    <source>
        <dbReference type="Proteomes" id="UP000594759"/>
    </source>
</evidence>
<accession>A0A7U3SNR0</accession>
<keyword evidence="3" id="KW-1185">Reference proteome</keyword>
<dbReference type="PANTHER" id="PTHR43792:SF9">
    <property type="entry name" value="RIBOSOMAL-PROTEIN-ALANINE ACETYLTRANSFERASE"/>
    <property type="match status" value="1"/>
</dbReference>
<dbReference type="EMBL" id="CP064939">
    <property type="protein sequence ID" value="QPH37713.1"/>
    <property type="molecule type" value="Genomic_DNA"/>
</dbReference>
<dbReference type="SUPFAM" id="SSF55729">
    <property type="entry name" value="Acyl-CoA N-acyltransferases (Nat)"/>
    <property type="match status" value="1"/>
</dbReference>
<feature type="domain" description="N-acetyltransferase" evidence="1">
    <location>
        <begin position="12"/>
        <end position="177"/>
    </location>
</feature>
<keyword evidence="2" id="KW-0808">Transferase</keyword>
<dbReference type="Gene3D" id="3.40.630.30">
    <property type="match status" value="1"/>
</dbReference>
<dbReference type="AlphaFoldDB" id="A0A7U3SNR0"/>
<dbReference type="KEGG" id="pex:IZT61_11365"/>
<evidence type="ECO:0000259" key="1">
    <source>
        <dbReference type="PROSITE" id="PS51186"/>
    </source>
</evidence>
<proteinExistence type="predicted"/>
<reference evidence="2 3" key="1">
    <citation type="submission" date="2020-11" db="EMBL/GenBank/DDBJ databases">
        <title>Pedobacter endophytica, an endophytic bacteria isolated form Carex pumila.</title>
        <authorList>
            <person name="Peng Y."/>
            <person name="Jiang L."/>
            <person name="Lee J."/>
        </authorList>
    </citation>
    <scope>NUCLEOTIDE SEQUENCE [LARGE SCALE GENOMIC DNA]</scope>
    <source>
        <strain evidence="2 3">JBR3-12</strain>
    </source>
</reference>